<dbReference type="PANTHER" id="PTHR42736:SF1">
    <property type="entry name" value="PROTEIN-GLUTAMINE GAMMA-GLUTAMYLTRANSFERASE"/>
    <property type="match status" value="1"/>
</dbReference>
<evidence type="ECO:0000313" key="3">
    <source>
        <dbReference type="EMBL" id="MCU6766605.1"/>
    </source>
</evidence>
<feature type="transmembrane region" description="Helical" evidence="1">
    <location>
        <begin position="52"/>
        <end position="71"/>
    </location>
</feature>
<evidence type="ECO:0000256" key="1">
    <source>
        <dbReference type="SAM" id="Phobius"/>
    </source>
</evidence>
<reference evidence="3 4" key="1">
    <citation type="journal article" date="2021" name="ISME Commun">
        <title>Automated analysis of genomic sequences facilitates high-throughput and comprehensive description of bacteria.</title>
        <authorList>
            <person name="Hitch T.C.A."/>
        </authorList>
    </citation>
    <scope>NUCLEOTIDE SEQUENCE [LARGE SCALE GENOMIC DNA]</scope>
    <source>
        <strain evidence="3 4">Sanger_23</strain>
    </source>
</reference>
<dbReference type="SMART" id="SM00460">
    <property type="entry name" value="TGc"/>
    <property type="match status" value="1"/>
</dbReference>
<name>A0ABT2TWK7_9FIRM</name>
<feature type="transmembrane region" description="Helical" evidence="1">
    <location>
        <begin position="211"/>
        <end position="230"/>
    </location>
</feature>
<dbReference type="EMBL" id="JAOQJL010000034">
    <property type="protein sequence ID" value="MCU6766605.1"/>
    <property type="molecule type" value="Genomic_DNA"/>
</dbReference>
<gene>
    <name evidence="3" type="ORF">OCV61_14540</name>
</gene>
<dbReference type="Pfam" id="PF01841">
    <property type="entry name" value="Transglut_core"/>
    <property type="match status" value="1"/>
</dbReference>
<keyword evidence="1" id="KW-0472">Membrane</keyword>
<dbReference type="Gene3D" id="3.10.620.30">
    <property type="match status" value="1"/>
</dbReference>
<feature type="transmembrane region" description="Helical" evidence="1">
    <location>
        <begin position="133"/>
        <end position="152"/>
    </location>
</feature>
<keyword evidence="4" id="KW-1185">Reference proteome</keyword>
<protein>
    <submittedName>
        <fullName evidence="3">Transglutaminase-like domain-containing protein</fullName>
    </submittedName>
</protein>
<accession>A0ABT2TWK7</accession>
<dbReference type="InterPro" id="IPR052901">
    <property type="entry name" value="Bact_TGase-like"/>
</dbReference>
<feature type="transmembrane region" description="Helical" evidence="1">
    <location>
        <begin position="159"/>
        <end position="177"/>
    </location>
</feature>
<dbReference type="InterPro" id="IPR002931">
    <property type="entry name" value="Transglutaminase-like"/>
</dbReference>
<keyword evidence="1" id="KW-1133">Transmembrane helix</keyword>
<feature type="transmembrane region" description="Helical" evidence="1">
    <location>
        <begin position="80"/>
        <end position="98"/>
    </location>
</feature>
<dbReference type="RefSeq" id="WP_262583085.1">
    <property type="nucleotide sequence ID" value="NZ_JAOQJL010000034.1"/>
</dbReference>
<sequence>MEILVFDTSYVQDRKEKNIGKKNFLFSFLALFLSGFALVGGVISAFSISTVFWMLAVGLAAFSLFFTWFYLDQRLDGKRFLAGLGLVVLLGGFCFFWQDSLIRGFYSVANSVIRKINQVYAGNLNTLEASSGGTVLFFMVLIFIITGILGAFMVKEQKWLPVLAVFFPVFALTAAAGGRPGSMWLYLLLMILLLIFTAARSHLMGWKCGAAAVVIALAVSVPAWCIARPLSGTSIPQLSKAGTRIQSRFLQSLWQILPKISGGNLNLSIEGVGGGVENGTLGAVDGYFFTGVDALKVTCSQKPEETVYLKGFVGETYTGSSFEPGDGESFQDTVLAWKTEGDPSVYIQNLPFLRMMYYETTADQPVTAAQITVENKNANTQYTYVPYNAFLNDNYQIYGGDDYVGGQTAQDDIFSFYWRDAYKETMEGYRDGEKTDGVLNETEASYRAYCSTRDLQVPDQGLEQLKKECAEKKEEEHWGQSDMGDVRPDWDIADEYEQIRQYVVKRLVSQCSYELDVDKLPEGQDFVETFLYDTKEGYSMHFAAAATMMFRMLGVPARYVVGYAAPKEIFTADGEGNYTAVLEDSNAHAWVEIYQPFLGWTPVEVTPGMEAEVAEEADTDVQDQAAVPEEETAVEEREDQGKGTIILGWLSDHFDQILIAGASVLFLAVCGILFTRLRKRRRSRLGIGLPPSGRVQALYRSTYQLLIRAGMPKDYTETEGQVTKYLLEAGVLTGPDEAEKMKRLVLDANYGFRELTKEDTAFMEEIYRRTRKKKNRN</sequence>
<evidence type="ECO:0000313" key="4">
    <source>
        <dbReference type="Proteomes" id="UP001652409"/>
    </source>
</evidence>
<evidence type="ECO:0000259" key="2">
    <source>
        <dbReference type="SMART" id="SM00460"/>
    </source>
</evidence>
<feature type="transmembrane region" description="Helical" evidence="1">
    <location>
        <begin position="657"/>
        <end position="675"/>
    </location>
</feature>
<keyword evidence="1" id="KW-0812">Transmembrane</keyword>
<dbReference type="PANTHER" id="PTHR42736">
    <property type="entry name" value="PROTEIN-GLUTAMINE GAMMA-GLUTAMYLTRANSFERASE"/>
    <property type="match status" value="1"/>
</dbReference>
<dbReference type="SUPFAM" id="SSF54001">
    <property type="entry name" value="Cysteine proteinases"/>
    <property type="match status" value="1"/>
</dbReference>
<feature type="domain" description="Transglutaminase-like" evidence="2">
    <location>
        <begin position="531"/>
        <end position="607"/>
    </location>
</feature>
<dbReference type="InterPro" id="IPR038765">
    <property type="entry name" value="Papain-like_cys_pep_sf"/>
</dbReference>
<proteinExistence type="predicted"/>
<feature type="transmembrane region" description="Helical" evidence="1">
    <location>
        <begin position="24"/>
        <end position="46"/>
    </location>
</feature>
<dbReference type="Proteomes" id="UP001652409">
    <property type="component" value="Unassembled WGS sequence"/>
</dbReference>
<comment type="caution">
    <text evidence="3">The sequence shown here is derived from an EMBL/GenBank/DDBJ whole genome shotgun (WGS) entry which is preliminary data.</text>
</comment>
<organism evidence="3 4">
    <name type="scientific">Blautia ammoniilytica</name>
    <dbReference type="NCBI Taxonomy" id="2981782"/>
    <lineage>
        <taxon>Bacteria</taxon>
        <taxon>Bacillati</taxon>
        <taxon>Bacillota</taxon>
        <taxon>Clostridia</taxon>
        <taxon>Lachnospirales</taxon>
        <taxon>Lachnospiraceae</taxon>
        <taxon>Blautia</taxon>
    </lineage>
</organism>
<feature type="transmembrane region" description="Helical" evidence="1">
    <location>
        <begin position="183"/>
        <end position="199"/>
    </location>
</feature>